<dbReference type="InterPro" id="IPR049049">
    <property type="entry name" value="Beta-AFase-like_GH127_C"/>
</dbReference>
<evidence type="ECO:0000313" key="6">
    <source>
        <dbReference type="Proteomes" id="UP000887097"/>
    </source>
</evidence>
<evidence type="ECO:0000313" key="5">
    <source>
        <dbReference type="EMBL" id="GJG32676.1"/>
    </source>
</evidence>
<dbReference type="EMBL" id="BPTT01000001">
    <property type="protein sequence ID" value="GJG32676.1"/>
    <property type="molecule type" value="Genomic_DNA"/>
</dbReference>
<comment type="caution">
    <text evidence="5">The sequence shown here is derived from an EMBL/GenBank/DDBJ whole genome shotgun (WGS) entry which is preliminary data.</text>
</comment>
<dbReference type="GeneID" id="31499823"/>
<accession>A0AA37MKG9</accession>
<feature type="signal peptide" evidence="1">
    <location>
        <begin position="1"/>
        <end position="20"/>
    </location>
</feature>
<dbReference type="InterPro" id="IPR012878">
    <property type="entry name" value="Beta-AFase-like_GH127_cat"/>
</dbReference>
<reference evidence="5" key="1">
    <citation type="submission" date="2021-08" db="EMBL/GenBank/DDBJ databases">
        <title>Prevotella lacticifex sp. nov., isolated from rumen of cow.</title>
        <authorList>
            <person name="Shinkai T."/>
            <person name="Ikeyama N."/>
            <person name="Kumagai M."/>
            <person name="Ohmori H."/>
            <person name="Sakamoto M."/>
            <person name="Ohkuma M."/>
            <person name="Mitsumori M."/>
        </authorList>
    </citation>
    <scope>NUCLEOTIDE SEQUENCE</scope>
    <source>
        <strain evidence="5">JCM 8259</strain>
    </source>
</reference>
<dbReference type="SUPFAM" id="SSF48208">
    <property type="entry name" value="Six-hairpin glycosidases"/>
    <property type="match status" value="1"/>
</dbReference>
<protein>
    <recommendedName>
        <fullName evidence="7">F5/8 type C domain-containing protein</fullName>
    </recommendedName>
</protein>
<evidence type="ECO:0000256" key="1">
    <source>
        <dbReference type="SAM" id="SignalP"/>
    </source>
</evidence>
<dbReference type="Proteomes" id="UP000887097">
    <property type="component" value="Unassembled WGS sequence"/>
</dbReference>
<name>A0AA37MKG9_XYLRU</name>
<dbReference type="Gene3D" id="2.60.120.260">
    <property type="entry name" value="Galactose-binding domain-like"/>
    <property type="match status" value="1"/>
</dbReference>
<dbReference type="InterPro" id="IPR049174">
    <property type="entry name" value="Beta-AFase-like"/>
</dbReference>
<feature type="chain" id="PRO_5041339367" description="F5/8 type C domain-containing protein" evidence="1">
    <location>
        <begin position="21"/>
        <end position="800"/>
    </location>
</feature>
<dbReference type="PANTHER" id="PTHR43465:SF2">
    <property type="entry name" value="DUF1680 DOMAIN PROTEIN (AFU_ORTHOLOGUE AFUA_1G08910)"/>
    <property type="match status" value="1"/>
</dbReference>
<dbReference type="RefSeq" id="WP_041385507.1">
    <property type="nucleotide sequence ID" value="NZ_BPTT01000001.1"/>
</dbReference>
<evidence type="ECO:0000259" key="4">
    <source>
        <dbReference type="Pfam" id="PF20737"/>
    </source>
</evidence>
<dbReference type="PANTHER" id="PTHR43465">
    <property type="entry name" value="DUF1680 DOMAIN PROTEIN (AFU_ORTHOLOGUE AFUA_1G08910)"/>
    <property type="match status" value="1"/>
</dbReference>
<evidence type="ECO:0000259" key="3">
    <source>
        <dbReference type="Pfam" id="PF20736"/>
    </source>
</evidence>
<feature type="domain" description="Non-reducing end beta-L-arabinofuranosidase-like GH127 C-terminal" evidence="4">
    <location>
        <begin position="531"/>
        <end position="632"/>
    </location>
</feature>
<dbReference type="InterPro" id="IPR049046">
    <property type="entry name" value="Beta-AFase-like_GH127_middle"/>
</dbReference>
<proteinExistence type="predicted"/>
<organism evidence="5 6">
    <name type="scientific">Xylanibacter ruminicola</name>
    <name type="common">Prevotella ruminicola</name>
    <dbReference type="NCBI Taxonomy" id="839"/>
    <lineage>
        <taxon>Bacteria</taxon>
        <taxon>Pseudomonadati</taxon>
        <taxon>Bacteroidota</taxon>
        <taxon>Bacteroidia</taxon>
        <taxon>Bacteroidales</taxon>
        <taxon>Prevotellaceae</taxon>
        <taxon>Xylanibacter</taxon>
    </lineage>
</organism>
<dbReference type="AlphaFoldDB" id="A0AA37MKG9"/>
<dbReference type="InterPro" id="IPR008928">
    <property type="entry name" value="6-hairpin_glycosidase_sf"/>
</dbReference>
<dbReference type="Gene3D" id="1.50.10.20">
    <property type="match status" value="1"/>
</dbReference>
<evidence type="ECO:0008006" key="7">
    <source>
        <dbReference type="Google" id="ProtNLM"/>
    </source>
</evidence>
<dbReference type="GO" id="GO:0005975">
    <property type="term" value="P:carbohydrate metabolic process"/>
    <property type="evidence" value="ECO:0007669"/>
    <property type="project" value="InterPro"/>
</dbReference>
<gene>
    <name evidence="5" type="ORF">PRMUPPPA20_07850</name>
</gene>
<dbReference type="Pfam" id="PF07944">
    <property type="entry name" value="Beta-AFase-like_GH127_cat"/>
    <property type="match status" value="1"/>
</dbReference>
<dbReference type="Pfam" id="PF20736">
    <property type="entry name" value="Glyco_hydro127M"/>
    <property type="match status" value="1"/>
</dbReference>
<feature type="domain" description="Non-reducing end beta-L-arabinofuranosidase-like GH127 middle" evidence="3">
    <location>
        <begin position="425"/>
        <end position="529"/>
    </location>
</feature>
<feature type="domain" description="Non-reducing end beta-L-arabinofuranosidase-like GH127 catalytic" evidence="2">
    <location>
        <begin position="31"/>
        <end position="414"/>
    </location>
</feature>
<keyword evidence="1" id="KW-0732">Signal</keyword>
<dbReference type="Pfam" id="PF20737">
    <property type="entry name" value="Glyco_hydro127C"/>
    <property type="match status" value="1"/>
</dbReference>
<evidence type="ECO:0000259" key="2">
    <source>
        <dbReference type="Pfam" id="PF07944"/>
    </source>
</evidence>
<sequence length="800" mass="90024">MNKLLLSVIGVASISLSTVAQTQIQEVPFTQVHLNDGFWLPRIEINRTVSIPSAFHECEVNGRFDNFAIAAGLIKGEHKGDFSFDDTDPYKVIEGASYSLAVHYDAKLDHYLDSVINIIAKAQEPDGYLTTCVTNKCTRLSGWWGTHKWEKINSHELYNSGHLIESAVAHYRATGKRTFLNVAIKNADLVCKTFGPNEGQIHRPGGHPIIEMALCKLYKVTGNKKYLEGAKYFVDETGRCTDGHRPSEYSQDHMPILQQQEIVGHAVRAGYLYSGVADVAALTGDKAYQEALERIWENMSSKKLFITGGIGSRPQGEGFGPDYELNNHTAYCETCAAIANVYWNYRMFLATGESKYIDVCERALYNNVLSGVSLSGDKFFYDNPLESDGEHERQKWFGCACCPGNITRFVASVPGYIYARQGKDIFVNLYAQGKAKIGNIELEQTTDYPWDGKIRIKVTKGSGKFAIKLRVPSWLKTSPTNNDLYQYQDKAKTYSVSVNGKALYPENRDYIEISRSWKKGDTIELDFPMDVRRIVANDNAEDDRGKVAFERGPIVFCLEGADQTDHKVFNKYILDSAPVSAHFEQDLLNGVMVLEGSAKELQQDGEVKDVKFRAIPYSTWNNRGSEQMEVWIANTPMAAVATPLPTIASKAQTFCNRGPIQNDAPETAPVDSWAGGANDQWEPKRSSDTSKPYHYWWLKQGTTEAITYQFDQAYEVSNVQVYWLDFDHYDGNFRTPESWSLYYKDAKGEWQEVEGHTAYTVRKDCYNSVDFTPVKTTGLKILAKLQKGESGGVLEWKVNK</sequence>